<protein>
    <submittedName>
        <fullName evidence="2">Dihydrofolate reductase</fullName>
    </submittedName>
</protein>
<keyword evidence="3" id="KW-1185">Reference proteome</keyword>
<dbReference type="SUPFAM" id="SSF53597">
    <property type="entry name" value="Dihydrofolate reductase-like"/>
    <property type="match status" value="1"/>
</dbReference>
<dbReference type="PANTHER" id="PTHR38011">
    <property type="entry name" value="DIHYDROFOLATE REDUCTASE FAMILY PROTEIN (AFU_ORTHOLOGUE AFUA_8G06820)"/>
    <property type="match status" value="1"/>
</dbReference>
<dbReference type="InterPro" id="IPR002734">
    <property type="entry name" value="RibDG_C"/>
</dbReference>
<dbReference type="PANTHER" id="PTHR38011:SF11">
    <property type="entry name" value="2,5-DIAMINO-6-RIBOSYLAMINO-4(3H)-PYRIMIDINONE 5'-PHOSPHATE REDUCTASE"/>
    <property type="match status" value="1"/>
</dbReference>
<evidence type="ECO:0000313" key="3">
    <source>
        <dbReference type="Proteomes" id="UP000316298"/>
    </source>
</evidence>
<comment type="caution">
    <text evidence="2">The sequence shown here is derived from an EMBL/GenBank/DDBJ whole genome shotgun (WGS) entry which is preliminary data.</text>
</comment>
<dbReference type="RefSeq" id="WP_141859043.1">
    <property type="nucleotide sequence ID" value="NZ_BAAAKA010000005.1"/>
</dbReference>
<dbReference type="GO" id="GO:0008703">
    <property type="term" value="F:5-amino-6-(5-phosphoribosylamino)uracil reductase activity"/>
    <property type="evidence" value="ECO:0007669"/>
    <property type="project" value="InterPro"/>
</dbReference>
<reference evidence="2 3" key="1">
    <citation type="submission" date="2019-06" db="EMBL/GenBank/DDBJ databases">
        <title>Sequencing the genomes of 1000 actinobacteria strains.</title>
        <authorList>
            <person name="Klenk H.-P."/>
        </authorList>
    </citation>
    <scope>NUCLEOTIDE SEQUENCE [LARGE SCALE GENOMIC DNA]</scope>
    <source>
        <strain evidence="2 3">DSM 17305</strain>
    </source>
</reference>
<dbReference type="EMBL" id="VFMM01000002">
    <property type="protein sequence ID" value="TQJ12169.1"/>
    <property type="molecule type" value="Genomic_DNA"/>
</dbReference>
<feature type="domain" description="Bacterial bifunctional deaminase-reductase C-terminal" evidence="1">
    <location>
        <begin position="3"/>
        <end position="184"/>
    </location>
</feature>
<dbReference type="Gene3D" id="3.40.430.10">
    <property type="entry name" value="Dihydrofolate Reductase, subunit A"/>
    <property type="match status" value="1"/>
</dbReference>
<dbReference type="OrthoDB" id="3471498at2"/>
<dbReference type="InterPro" id="IPR050765">
    <property type="entry name" value="Riboflavin_Biosynth_HTPR"/>
</dbReference>
<evidence type="ECO:0000313" key="2">
    <source>
        <dbReference type="EMBL" id="TQJ12169.1"/>
    </source>
</evidence>
<dbReference type="Proteomes" id="UP000316298">
    <property type="component" value="Unassembled WGS sequence"/>
</dbReference>
<dbReference type="InterPro" id="IPR024072">
    <property type="entry name" value="DHFR-like_dom_sf"/>
</dbReference>
<dbReference type="GO" id="GO:0009231">
    <property type="term" value="P:riboflavin biosynthetic process"/>
    <property type="evidence" value="ECO:0007669"/>
    <property type="project" value="InterPro"/>
</dbReference>
<sequence>MGKIVISSNVTLDGVVQDPDGEEGFEHGGWFHQFVAHQDLEAWVARETAELRDVEALLFGGRSSEWFASRMLSADVRVSPEWADRVKSLPKYVVSSTLEDPRWTNATIINAKEVAELKQTVDGEILVYGSYRLVGTLIEQNLVDEVRLVVFPVVLGSGRRLFDETIDKLPLHLVDTRTIGETLLYYAYEF</sequence>
<evidence type="ECO:0000259" key="1">
    <source>
        <dbReference type="Pfam" id="PF01872"/>
    </source>
</evidence>
<dbReference type="AlphaFoldDB" id="A0A542EA42"/>
<accession>A0A542EA42</accession>
<dbReference type="Pfam" id="PF01872">
    <property type="entry name" value="RibD_C"/>
    <property type="match status" value="1"/>
</dbReference>
<name>A0A542EA42_9ACTN</name>
<organism evidence="2 3">
    <name type="scientific">Kribbella jejuensis</name>
    <dbReference type="NCBI Taxonomy" id="236068"/>
    <lineage>
        <taxon>Bacteria</taxon>
        <taxon>Bacillati</taxon>
        <taxon>Actinomycetota</taxon>
        <taxon>Actinomycetes</taxon>
        <taxon>Propionibacteriales</taxon>
        <taxon>Kribbellaceae</taxon>
        <taxon>Kribbella</taxon>
    </lineage>
</organism>
<gene>
    <name evidence="2" type="ORF">FB475_5098</name>
</gene>
<proteinExistence type="predicted"/>